<dbReference type="GO" id="GO:0016567">
    <property type="term" value="P:protein ubiquitination"/>
    <property type="evidence" value="ECO:0007669"/>
    <property type="project" value="InterPro"/>
</dbReference>
<dbReference type="OrthoDB" id="192402at2759"/>
<dbReference type="InterPro" id="IPR036322">
    <property type="entry name" value="WD40_repeat_dom_sf"/>
</dbReference>
<feature type="compositionally biased region" description="Polar residues" evidence="2">
    <location>
        <begin position="322"/>
        <end position="332"/>
    </location>
</feature>
<dbReference type="Gene3D" id="2.130.10.10">
    <property type="entry name" value="YVTN repeat-like/Quinoprotein amine dehydrogenase"/>
    <property type="match status" value="2"/>
</dbReference>
<dbReference type="InterPro" id="IPR001680">
    <property type="entry name" value="WD40_rpt"/>
</dbReference>
<feature type="repeat" description="WD" evidence="1">
    <location>
        <begin position="549"/>
        <end position="591"/>
    </location>
</feature>
<dbReference type="AlphaFoldDB" id="A0A7R9QPC6"/>
<feature type="compositionally biased region" description="Polar residues" evidence="2">
    <location>
        <begin position="211"/>
        <end position="223"/>
    </location>
</feature>
<dbReference type="SMART" id="SM00320">
    <property type="entry name" value="WD40"/>
    <property type="match status" value="3"/>
</dbReference>
<keyword evidence="1" id="KW-0853">WD repeat</keyword>
<dbReference type="SUPFAM" id="SSF50978">
    <property type="entry name" value="WD40 repeat-like"/>
    <property type="match status" value="1"/>
</dbReference>
<dbReference type="InterPro" id="IPR042508">
    <property type="entry name" value="FBXW5"/>
</dbReference>
<feature type="non-terminal residue" evidence="3">
    <location>
        <position position="1"/>
    </location>
</feature>
<sequence>YESETLEGHENQVLHVSFSHNGLLFSSCSKDGFVKVWSTESRPTRVRHSADMKQYSWNYTQYSQFNSSDTLLLVSGVHFGVHTASGEIAVFNVEPGGEFQLQCRVLNKPYDIFGTWYTDDYLVSSRLHFLGHLVSCSALWLNKACQESESERKPIIKRMFRFYNKNASSIRTVLVADCLADPEDDSPPDPQPSETDSWGRKLAHNRGHSHSAGSAQRGNPVSSLGANRLLKSLQTPPNYSQRDFYGADSNISCTNQSPIRYSSEYRCEQQSSSSTTNRNQRTCDNLSRTVSNDTDSGDSDFDDPPLPWNEDWLNLSDDELNDYTTTGAVNTSKSDHKSAKRDSKSPNLSPEEESSATTSRLLCNEDKLLLFTSGSLTYTPHQIGIKRIKPIVFEEFMSQTASLSKRLEERRQEQESQAMAASPNWHEEEAVAHMFDTVDHTIDLKGHIIGMCLSPDHRYLYVNVRSWPENATIDNPLHPPPIAQQIDIHVIDLKTFKSVGNMYRSHKAYTPNDECFFIFLDVCEQFVASGAEDNHGYIWDRHYGLCLARLPHRDIVNSVAFNPKDPEMIVTASDDKTLKIWRSRSQMNESRHYSKTRLLSSDS</sequence>
<feature type="repeat" description="WD" evidence="1">
    <location>
        <begin position="6"/>
        <end position="47"/>
    </location>
</feature>
<dbReference type="PROSITE" id="PS50082">
    <property type="entry name" value="WD_REPEATS_2"/>
    <property type="match status" value="2"/>
</dbReference>
<feature type="compositionally biased region" description="Basic and acidic residues" evidence="2">
    <location>
        <begin position="333"/>
        <end position="344"/>
    </location>
</feature>
<dbReference type="EMBL" id="OC921547">
    <property type="protein sequence ID" value="CAD7653482.1"/>
    <property type="molecule type" value="Genomic_DNA"/>
</dbReference>
<dbReference type="GO" id="GO:0019005">
    <property type="term" value="C:SCF ubiquitin ligase complex"/>
    <property type="evidence" value="ECO:0007669"/>
    <property type="project" value="InterPro"/>
</dbReference>
<evidence type="ECO:0000256" key="1">
    <source>
        <dbReference type="PROSITE-ProRule" id="PRU00221"/>
    </source>
</evidence>
<proteinExistence type="predicted"/>
<organism evidence="3">
    <name type="scientific">Oppiella nova</name>
    <dbReference type="NCBI Taxonomy" id="334625"/>
    <lineage>
        <taxon>Eukaryota</taxon>
        <taxon>Metazoa</taxon>
        <taxon>Ecdysozoa</taxon>
        <taxon>Arthropoda</taxon>
        <taxon>Chelicerata</taxon>
        <taxon>Arachnida</taxon>
        <taxon>Acari</taxon>
        <taxon>Acariformes</taxon>
        <taxon>Sarcoptiformes</taxon>
        <taxon>Oribatida</taxon>
        <taxon>Brachypylina</taxon>
        <taxon>Oppioidea</taxon>
        <taxon>Oppiidae</taxon>
        <taxon>Oppiella</taxon>
    </lineage>
</organism>
<evidence type="ECO:0000313" key="4">
    <source>
        <dbReference type="Proteomes" id="UP000728032"/>
    </source>
</evidence>
<dbReference type="InterPro" id="IPR015943">
    <property type="entry name" value="WD40/YVTN_repeat-like_dom_sf"/>
</dbReference>
<evidence type="ECO:0008006" key="5">
    <source>
        <dbReference type="Google" id="ProtNLM"/>
    </source>
</evidence>
<reference evidence="3" key="1">
    <citation type="submission" date="2020-11" db="EMBL/GenBank/DDBJ databases">
        <authorList>
            <person name="Tran Van P."/>
        </authorList>
    </citation>
    <scope>NUCLEOTIDE SEQUENCE</scope>
</reference>
<accession>A0A7R9QPC6</accession>
<protein>
    <recommendedName>
        <fullName evidence="5">F-box/WD repeat-containing protein 5</fullName>
    </recommendedName>
</protein>
<dbReference type="EMBL" id="CAJPVJ010006722">
    <property type="protein sequence ID" value="CAG2170669.1"/>
    <property type="molecule type" value="Genomic_DNA"/>
</dbReference>
<gene>
    <name evidence="3" type="ORF">ONB1V03_LOCUS10135</name>
</gene>
<evidence type="ECO:0000313" key="3">
    <source>
        <dbReference type="EMBL" id="CAD7653482.1"/>
    </source>
</evidence>
<dbReference type="Pfam" id="PF00400">
    <property type="entry name" value="WD40"/>
    <property type="match status" value="2"/>
</dbReference>
<dbReference type="PROSITE" id="PS50294">
    <property type="entry name" value="WD_REPEATS_REGION"/>
    <property type="match status" value="2"/>
</dbReference>
<dbReference type="PANTHER" id="PTHR20995">
    <property type="entry name" value="F-BOX/WD REPEAT-CONTAINING PROTEIN 5"/>
    <property type="match status" value="1"/>
</dbReference>
<feature type="region of interest" description="Disordered" evidence="2">
    <location>
        <begin position="181"/>
        <end position="223"/>
    </location>
</feature>
<dbReference type="Proteomes" id="UP000728032">
    <property type="component" value="Unassembled WGS sequence"/>
</dbReference>
<feature type="compositionally biased region" description="Low complexity" evidence="2">
    <location>
        <begin position="269"/>
        <end position="282"/>
    </location>
</feature>
<dbReference type="GO" id="GO:0080008">
    <property type="term" value="C:Cul4-RING E3 ubiquitin ligase complex"/>
    <property type="evidence" value="ECO:0007669"/>
    <property type="project" value="InterPro"/>
</dbReference>
<evidence type="ECO:0000256" key="2">
    <source>
        <dbReference type="SAM" id="MobiDB-lite"/>
    </source>
</evidence>
<dbReference type="PANTHER" id="PTHR20995:SF17">
    <property type="entry name" value="F-BOX_WD REPEAT-CONTAINING PROTEIN 5"/>
    <property type="match status" value="1"/>
</dbReference>
<keyword evidence="4" id="KW-1185">Reference proteome</keyword>
<name>A0A7R9QPC6_9ACAR</name>
<feature type="region of interest" description="Disordered" evidence="2">
    <location>
        <begin position="264"/>
        <end position="359"/>
    </location>
</feature>